<dbReference type="InterPro" id="IPR018200">
    <property type="entry name" value="USP_CS"/>
</dbReference>
<protein>
    <recommendedName>
        <fullName evidence="2">USP domain-containing protein</fullName>
    </recommendedName>
</protein>
<dbReference type="GO" id="GO:0005634">
    <property type="term" value="C:nucleus"/>
    <property type="evidence" value="ECO:0007669"/>
    <property type="project" value="TreeGrafter"/>
</dbReference>
<accession>A0A4P9VVB2</accession>
<dbReference type="GO" id="GO:0016579">
    <property type="term" value="P:protein deubiquitination"/>
    <property type="evidence" value="ECO:0007669"/>
    <property type="project" value="InterPro"/>
</dbReference>
<dbReference type="PROSITE" id="PS00973">
    <property type="entry name" value="USP_2"/>
    <property type="match status" value="1"/>
</dbReference>
<dbReference type="PANTHER" id="PTHR24006">
    <property type="entry name" value="UBIQUITIN CARBOXYL-TERMINAL HYDROLASE"/>
    <property type="match status" value="1"/>
</dbReference>
<dbReference type="OrthoDB" id="289038at2759"/>
<dbReference type="Gene3D" id="3.90.70.10">
    <property type="entry name" value="Cysteine proteinases"/>
    <property type="match status" value="1"/>
</dbReference>
<feature type="domain" description="USP" evidence="2">
    <location>
        <begin position="1"/>
        <end position="127"/>
    </location>
</feature>
<feature type="non-terminal residue" evidence="3">
    <location>
        <position position="1"/>
    </location>
</feature>
<feature type="compositionally biased region" description="Low complexity" evidence="1">
    <location>
        <begin position="136"/>
        <end position="159"/>
    </location>
</feature>
<reference evidence="4" key="1">
    <citation type="journal article" date="2018" name="Nat. Microbiol.">
        <title>Leveraging single-cell genomics to expand the fungal tree of life.</title>
        <authorList>
            <person name="Ahrendt S.R."/>
            <person name="Quandt C.A."/>
            <person name="Ciobanu D."/>
            <person name="Clum A."/>
            <person name="Salamov A."/>
            <person name="Andreopoulos B."/>
            <person name="Cheng J.F."/>
            <person name="Woyke T."/>
            <person name="Pelin A."/>
            <person name="Henrissat B."/>
            <person name="Reynolds N.K."/>
            <person name="Benny G.L."/>
            <person name="Smith M.E."/>
            <person name="James T.Y."/>
            <person name="Grigoriev I.V."/>
        </authorList>
    </citation>
    <scope>NUCLEOTIDE SEQUENCE [LARGE SCALE GENOMIC DNA]</scope>
</reference>
<dbReference type="GO" id="GO:0005829">
    <property type="term" value="C:cytosol"/>
    <property type="evidence" value="ECO:0007669"/>
    <property type="project" value="TreeGrafter"/>
</dbReference>
<evidence type="ECO:0000259" key="2">
    <source>
        <dbReference type="PROSITE" id="PS50235"/>
    </source>
</evidence>
<feature type="region of interest" description="Disordered" evidence="1">
    <location>
        <begin position="135"/>
        <end position="159"/>
    </location>
</feature>
<dbReference type="Pfam" id="PF00443">
    <property type="entry name" value="UCH"/>
    <property type="match status" value="1"/>
</dbReference>
<name>A0A4P9VVB2_9FUNG</name>
<evidence type="ECO:0000313" key="3">
    <source>
        <dbReference type="EMBL" id="RKO83574.1"/>
    </source>
</evidence>
<dbReference type="InterPro" id="IPR050164">
    <property type="entry name" value="Peptidase_C19"/>
</dbReference>
<dbReference type="GO" id="GO:0004843">
    <property type="term" value="F:cysteine-type deubiquitinase activity"/>
    <property type="evidence" value="ECO:0007669"/>
    <property type="project" value="InterPro"/>
</dbReference>
<dbReference type="SUPFAM" id="SSF54001">
    <property type="entry name" value="Cysteine proteinases"/>
    <property type="match status" value="1"/>
</dbReference>
<dbReference type="PANTHER" id="PTHR24006:SF937">
    <property type="entry name" value="UBIQUITIN CARBOXYL-TERMINAL HYDROLASE"/>
    <property type="match status" value="1"/>
</dbReference>
<sequence>DTTKQLSIKKLPPVLSIQLKRFEHTAQASKIESIVRIPAELDMTPYTTRGLCPAAILIATCCSDGIPAHRYSLFAVVKHVGSLETGHYTAFAKSRGEWYAFDDHTVIQAREAEVLETNTYMAFYIREVPEFSPSMANEARPAAESEPPAAAASGSSQPL</sequence>
<evidence type="ECO:0000256" key="1">
    <source>
        <dbReference type="SAM" id="MobiDB-lite"/>
    </source>
</evidence>
<dbReference type="Proteomes" id="UP000269721">
    <property type="component" value="Unassembled WGS sequence"/>
</dbReference>
<evidence type="ECO:0000313" key="4">
    <source>
        <dbReference type="Proteomes" id="UP000269721"/>
    </source>
</evidence>
<proteinExistence type="predicted"/>
<keyword evidence="4" id="KW-1185">Reference proteome</keyword>
<dbReference type="PROSITE" id="PS50235">
    <property type="entry name" value="USP_3"/>
    <property type="match status" value="1"/>
</dbReference>
<dbReference type="InterPro" id="IPR028889">
    <property type="entry name" value="USP"/>
</dbReference>
<dbReference type="InterPro" id="IPR001394">
    <property type="entry name" value="Peptidase_C19_UCH"/>
</dbReference>
<dbReference type="EMBL" id="ML001085">
    <property type="protein sequence ID" value="RKO83574.1"/>
    <property type="molecule type" value="Genomic_DNA"/>
</dbReference>
<dbReference type="InterPro" id="IPR038765">
    <property type="entry name" value="Papain-like_cys_pep_sf"/>
</dbReference>
<organism evidence="3 4">
    <name type="scientific">Blyttiomyces helicus</name>
    <dbReference type="NCBI Taxonomy" id="388810"/>
    <lineage>
        <taxon>Eukaryota</taxon>
        <taxon>Fungi</taxon>
        <taxon>Fungi incertae sedis</taxon>
        <taxon>Chytridiomycota</taxon>
        <taxon>Chytridiomycota incertae sedis</taxon>
        <taxon>Chytridiomycetes</taxon>
        <taxon>Chytridiomycetes incertae sedis</taxon>
        <taxon>Blyttiomyces</taxon>
    </lineage>
</organism>
<dbReference type="AlphaFoldDB" id="A0A4P9VVB2"/>
<gene>
    <name evidence="3" type="ORF">BDK51DRAFT_22687</name>
</gene>